<accession>A0A0C3RIZ7</accession>
<dbReference type="AlphaFoldDB" id="A0A0C3RIZ7"/>
<evidence type="ECO:0000313" key="2">
    <source>
        <dbReference type="Proteomes" id="UP000031980"/>
    </source>
</evidence>
<organism evidence="1 2">
    <name type="scientific">Sanguibacteroides justesenii</name>
    <dbReference type="NCBI Taxonomy" id="1547597"/>
    <lineage>
        <taxon>Bacteria</taxon>
        <taxon>Pseudomonadati</taxon>
        <taxon>Bacteroidota</taxon>
        <taxon>Bacteroidia</taxon>
        <taxon>Bacteroidales</taxon>
        <taxon>Porphyromonadaceae</taxon>
        <taxon>Sanguibacteroides</taxon>
    </lineage>
</organism>
<proteinExistence type="predicted"/>
<name>A0A0C3RIZ7_9PORP</name>
<evidence type="ECO:0008006" key="3">
    <source>
        <dbReference type="Google" id="ProtNLM"/>
    </source>
</evidence>
<dbReference type="Proteomes" id="UP000031980">
    <property type="component" value="Unassembled WGS sequence"/>
</dbReference>
<sequence length="425" mass="48272">MPDRAGGVLRLGLFSDFREGRKIQTAYGFSGVGIGEKGNNRVSVDELYASARWRRLRLDIGMIHPDTEYNGVSSTNGDFVQSGNARVNPGYNLRSEYIPLPFIGKVLAFRFSYGDYRMIGKRYAEKVRLHHKSLFLRITPHKRWDIIVGLDHYAQWGGISPDLGKQPSSLKDYIRIVVGSEGGSDASGSAQNNALGNHLGREHLRINYKGDRYTLTFYHDIPFEDGSGTDFRSFPDGIYAFYYGAGNRSGWCTDVIYEFLYTKYQSGPYHDRPATPAEMEKQDPDAPGYGWKKVGGRDDYFLHGEYKSGWTTDGRIIGTPFLLPNPKNKEGFVIGMYNNRVIAHYLGIKGWIAGKVSYLGRFSYSLNYGRYREPFERVKRQCSWGMEVGIPWRRLPFKTEAGIYGDEGKLLRENVGVMLRLTINN</sequence>
<evidence type="ECO:0000313" key="1">
    <source>
        <dbReference type="EMBL" id="KIO47561.1"/>
    </source>
</evidence>
<reference evidence="1 2" key="1">
    <citation type="submission" date="2014-07" db="EMBL/GenBank/DDBJ databases">
        <title>Porphyromonadaceae bacterium OUH 308042 = ATCC BAA-2681 = DSM 28342 draft genome.</title>
        <authorList>
            <person name="Sydenham T.V."/>
            <person name="Hasman H."/>
            <person name="Justensen U.S."/>
        </authorList>
    </citation>
    <scope>NUCLEOTIDE SEQUENCE [LARGE SCALE GENOMIC DNA]</scope>
    <source>
        <strain evidence="1 2">OUH 308042</strain>
    </source>
</reference>
<dbReference type="Gene3D" id="2.40.160.130">
    <property type="entry name" value="Capsule assembly protein Wzi"/>
    <property type="match status" value="1"/>
</dbReference>
<protein>
    <recommendedName>
        <fullName evidence="3">Capsule assembly Wzi family protein</fullName>
    </recommendedName>
</protein>
<dbReference type="OrthoDB" id="596512at2"/>
<dbReference type="InterPro" id="IPR038636">
    <property type="entry name" value="Wzi_sf"/>
</dbReference>
<dbReference type="EMBL" id="JPIU01000014">
    <property type="protein sequence ID" value="KIO47561.1"/>
    <property type="molecule type" value="Genomic_DNA"/>
</dbReference>
<gene>
    <name evidence="1" type="ORF">BA92_00665</name>
</gene>
<keyword evidence="2" id="KW-1185">Reference proteome</keyword>
<comment type="caution">
    <text evidence="1">The sequence shown here is derived from an EMBL/GenBank/DDBJ whole genome shotgun (WGS) entry which is preliminary data.</text>
</comment>